<keyword evidence="6" id="KW-0143">Chaperone</keyword>
<sequence length="613" mass="66218">MAKGAGKQVGNVLVWLVLIALVVGLGGYGVTNFGGSTSSVATVGDRDISAQDYARNLRQSVQAQGQQLTLAEASQRGIPAQVQGRLIANAALDNEADRIGLSVGDERVADQIAQIESFQGLDGDFSSDAYTFALQQTGFTTSEFEADIRDETARSILQASVAGGVDAPARLIDVLMQFYGERRSFEFARYTAESLIEPLPEPSDEELQAYYDENSDDFTIPAAKLVSYAWLTPDMLAPQIEVDEDALRQIYDERSDEFTQAERRLVERLIFDNEDQASEARAAIENGDLSFEDVVEGRGLGMDDVDLGDVAESDLGAAGAEVFALEEPGLVGPLPSQFGPALYRMNGILAATTVTFEEARDDLARDLRLERARRQIEALAIDAEDALAGGATVEDLAAETPLEAGRGEIREGSEDPLASYTEVREAARSLTAEDYASIDVLEDGGIYAMRLDEELPPRVPPLADVKPQVIAGWERAATRDLLREEAERAVAQLDVGGQFGDDGSETGSADLVTRDTFIADTPEAMIEAAFEMEEGDTRIVEGETDVFLLRVTAIAPPAEDDERMTNFRNALTAQTAQSLAADVYQLYGRALTDSAGISYNDAAINAVNSQLFR</sequence>
<dbReference type="PANTHER" id="PTHR47529:SF1">
    <property type="entry name" value="PERIPLASMIC CHAPERONE PPID"/>
    <property type="match status" value="1"/>
</dbReference>
<dbReference type="SUPFAM" id="SSF54534">
    <property type="entry name" value="FKBP-like"/>
    <property type="match status" value="1"/>
</dbReference>
<dbReference type="Pfam" id="PF13145">
    <property type="entry name" value="Rotamase_2"/>
    <property type="match status" value="1"/>
</dbReference>
<keyword evidence="5 8" id="KW-0472">Membrane</keyword>
<evidence type="ECO:0000256" key="8">
    <source>
        <dbReference type="SAM" id="Phobius"/>
    </source>
</evidence>
<evidence type="ECO:0000256" key="7">
    <source>
        <dbReference type="ARBA" id="ARBA00038408"/>
    </source>
</evidence>
<dbReference type="Gene3D" id="1.10.4030.10">
    <property type="entry name" value="Porin chaperone SurA, peptide-binding domain"/>
    <property type="match status" value="1"/>
</dbReference>
<evidence type="ECO:0000259" key="9">
    <source>
        <dbReference type="Pfam" id="PF13145"/>
    </source>
</evidence>
<evidence type="ECO:0000313" key="11">
    <source>
        <dbReference type="Proteomes" id="UP001265259"/>
    </source>
</evidence>
<dbReference type="PANTHER" id="PTHR47529">
    <property type="entry name" value="PEPTIDYL-PROLYL CIS-TRANS ISOMERASE D"/>
    <property type="match status" value="1"/>
</dbReference>
<comment type="similarity">
    <text evidence="7">Belongs to the PpiD chaperone family.</text>
</comment>
<dbReference type="RefSeq" id="WP_311692559.1">
    <property type="nucleotide sequence ID" value="NZ_JAVRHL010000003.1"/>
</dbReference>
<accession>A0ABU3DJ32</accession>
<dbReference type="EMBL" id="JAVRHL010000003">
    <property type="protein sequence ID" value="MDT0683737.1"/>
    <property type="molecule type" value="Genomic_DNA"/>
</dbReference>
<gene>
    <name evidence="10" type="ORF">RM543_13680</name>
</gene>
<dbReference type="SUPFAM" id="SSF109998">
    <property type="entry name" value="Triger factor/SurA peptide-binding domain-like"/>
    <property type="match status" value="1"/>
</dbReference>
<keyword evidence="11" id="KW-1185">Reference proteome</keyword>
<keyword evidence="3 8" id="KW-0812">Transmembrane</keyword>
<evidence type="ECO:0000256" key="2">
    <source>
        <dbReference type="ARBA" id="ARBA00022475"/>
    </source>
</evidence>
<evidence type="ECO:0000256" key="6">
    <source>
        <dbReference type="ARBA" id="ARBA00023186"/>
    </source>
</evidence>
<reference evidence="10 11" key="1">
    <citation type="submission" date="2023-09" db="EMBL/GenBank/DDBJ databases">
        <authorList>
            <person name="Rey-Velasco X."/>
        </authorList>
    </citation>
    <scope>NUCLEOTIDE SEQUENCE [LARGE SCALE GENOMIC DNA]</scope>
    <source>
        <strain evidence="10 11">F158</strain>
    </source>
</reference>
<dbReference type="InterPro" id="IPR000297">
    <property type="entry name" value="PPIase_PpiC"/>
</dbReference>
<comment type="subcellular location">
    <subcellularLocation>
        <location evidence="1">Cell membrane</location>
        <topology evidence="1">Single-pass type II membrane protein</topology>
    </subcellularLocation>
</comment>
<evidence type="ECO:0000256" key="4">
    <source>
        <dbReference type="ARBA" id="ARBA00022989"/>
    </source>
</evidence>
<evidence type="ECO:0000256" key="5">
    <source>
        <dbReference type="ARBA" id="ARBA00023136"/>
    </source>
</evidence>
<evidence type="ECO:0000256" key="3">
    <source>
        <dbReference type="ARBA" id="ARBA00022692"/>
    </source>
</evidence>
<evidence type="ECO:0000256" key="1">
    <source>
        <dbReference type="ARBA" id="ARBA00004401"/>
    </source>
</evidence>
<proteinExistence type="inferred from homology"/>
<dbReference type="InterPro" id="IPR052029">
    <property type="entry name" value="PpiD_chaperone"/>
</dbReference>
<evidence type="ECO:0000313" key="10">
    <source>
        <dbReference type="EMBL" id="MDT0683737.1"/>
    </source>
</evidence>
<name>A0ABU3DJ32_9RHOB</name>
<keyword evidence="4 8" id="KW-1133">Transmembrane helix</keyword>
<protein>
    <submittedName>
        <fullName evidence="10">SurA N-terminal domain-containing protein</fullName>
    </submittedName>
</protein>
<feature type="transmembrane region" description="Helical" evidence="8">
    <location>
        <begin position="12"/>
        <end position="30"/>
    </location>
</feature>
<organism evidence="10 11">
    <name type="scientific">Tropicimonas omnivorans</name>
    <dbReference type="NCBI Taxonomy" id="3075590"/>
    <lineage>
        <taxon>Bacteria</taxon>
        <taxon>Pseudomonadati</taxon>
        <taxon>Pseudomonadota</taxon>
        <taxon>Alphaproteobacteria</taxon>
        <taxon>Rhodobacterales</taxon>
        <taxon>Roseobacteraceae</taxon>
        <taxon>Tropicimonas</taxon>
    </lineage>
</organism>
<comment type="caution">
    <text evidence="10">The sequence shown here is derived from an EMBL/GenBank/DDBJ whole genome shotgun (WGS) entry which is preliminary data.</text>
</comment>
<feature type="domain" description="PpiC" evidence="9">
    <location>
        <begin position="242"/>
        <end position="361"/>
    </location>
</feature>
<dbReference type="InterPro" id="IPR027304">
    <property type="entry name" value="Trigger_fact/SurA_dom_sf"/>
</dbReference>
<dbReference type="Proteomes" id="UP001265259">
    <property type="component" value="Unassembled WGS sequence"/>
</dbReference>
<keyword evidence="2" id="KW-1003">Cell membrane</keyword>
<dbReference type="Pfam" id="PF13624">
    <property type="entry name" value="SurA_N_3"/>
    <property type="match status" value="1"/>
</dbReference>